<accession>A0A090MAC9</accession>
<dbReference type="GeneID" id="9831637"/>
<evidence type="ECO:0000256" key="1">
    <source>
        <dbReference type="ARBA" id="ARBA00022927"/>
    </source>
</evidence>
<organism evidence="3 4">
    <name type="scientific">Ostreococcus tauri</name>
    <name type="common">Marine green alga</name>
    <dbReference type="NCBI Taxonomy" id="70448"/>
    <lineage>
        <taxon>Eukaryota</taxon>
        <taxon>Viridiplantae</taxon>
        <taxon>Chlorophyta</taxon>
        <taxon>Mamiellophyceae</taxon>
        <taxon>Mamiellales</taxon>
        <taxon>Bathycoccaceae</taxon>
        <taxon>Ostreococcus</taxon>
    </lineage>
</organism>
<dbReference type="OrthoDB" id="428895at2759"/>
<keyword evidence="1" id="KW-0813">Transport</keyword>
<dbReference type="EMBL" id="CAID01000009">
    <property type="protein sequence ID" value="CEF99059.1"/>
    <property type="molecule type" value="Genomic_DNA"/>
</dbReference>
<reference evidence="3 4" key="2">
    <citation type="journal article" date="2014" name="BMC Genomics">
        <title>An improved genome of the model marine alga Ostreococcus tauri unfolds by assessing Illumina de novo assemblies.</title>
        <authorList>
            <person name="Blanc-Mathieu R."/>
            <person name="Verhelst B."/>
            <person name="Derelle E."/>
            <person name="Rombauts S."/>
            <person name="Bouget F.Y."/>
            <person name="Carre I."/>
            <person name="Chateau A."/>
            <person name="Eyre-Walker A."/>
            <person name="Grimsley N."/>
            <person name="Moreau H."/>
            <person name="Piegu B."/>
            <person name="Rivals E."/>
            <person name="Schackwitz W."/>
            <person name="Van de Peer Y."/>
            <person name="Piganeau G."/>
        </authorList>
    </citation>
    <scope>NUCLEOTIDE SEQUENCE [LARGE SCALE GENOMIC DNA]</scope>
    <source>
        <strain evidence="4">OTTH 0595 / CCAP 157/2 / RCC745</strain>
    </source>
</reference>
<dbReference type="STRING" id="70448.A0A090MAC9"/>
<dbReference type="Proteomes" id="UP000009170">
    <property type="component" value="Unassembled WGS sequence"/>
</dbReference>
<dbReference type="RefSeq" id="XP_003081212.2">
    <property type="nucleotide sequence ID" value="XM_003081164.2"/>
</dbReference>
<comment type="caution">
    <text evidence="3">The sequence shown here is derived from an EMBL/GenBank/DDBJ whole genome shotgun (WGS) entry which is preliminary data.</text>
</comment>
<dbReference type="PROSITE" id="PS50192">
    <property type="entry name" value="T_SNARE"/>
    <property type="match status" value="1"/>
</dbReference>
<feature type="domain" description="T-SNARE coiled-coil homology" evidence="2">
    <location>
        <begin position="180"/>
        <end position="242"/>
    </location>
</feature>
<evidence type="ECO:0000259" key="2">
    <source>
        <dbReference type="PROSITE" id="PS50192"/>
    </source>
</evidence>
<name>A0A090MAC9_OSTTA</name>
<dbReference type="SUPFAM" id="SSF58038">
    <property type="entry name" value="SNARE fusion complex"/>
    <property type="match status" value="1"/>
</dbReference>
<dbReference type="AlphaFoldDB" id="A0A090MAC9"/>
<dbReference type="CDD" id="cd15841">
    <property type="entry name" value="SNARE_Qc"/>
    <property type="match status" value="1"/>
</dbReference>
<protein>
    <submittedName>
        <fullName evidence="3">Target SNARE coiled-coil domain</fullName>
    </submittedName>
</protein>
<dbReference type="GO" id="GO:0015031">
    <property type="term" value="P:protein transport"/>
    <property type="evidence" value="ECO:0007669"/>
    <property type="project" value="UniProtKB-KW"/>
</dbReference>
<evidence type="ECO:0000313" key="3">
    <source>
        <dbReference type="EMBL" id="CEF99059.1"/>
    </source>
</evidence>
<dbReference type="InParanoid" id="A0A090MAC9"/>
<dbReference type="Gene3D" id="1.20.5.110">
    <property type="match status" value="1"/>
</dbReference>
<reference evidence="4" key="1">
    <citation type="journal article" date="2006" name="Proc. Natl. Acad. Sci. U.S.A.">
        <title>Genome analysis of the smallest free-living eukaryote Ostreococcus tauri unveils many unique features.</title>
        <authorList>
            <person name="Derelle E."/>
            <person name="Ferraz C."/>
            <person name="Rombauts S."/>
            <person name="Rouze P."/>
            <person name="Worden A.Z."/>
            <person name="Robbens S."/>
            <person name="Partensky F."/>
            <person name="Degroeve S."/>
            <person name="Echeynie S."/>
            <person name="Cooke R."/>
            <person name="Saeys Y."/>
            <person name="Wuyts J."/>
            <person name="Jabbari K."/>
            <person name="Bowler C."/>
            <person name="Panaud O."/>
            <person name="Piegu B."/>
            <person name="Ball S.G."/>
            <person name="Ral J.-P."/>
            <person name="Bouget F.-Y."/>
            <person name="Piganeau G."/>
            <person name="De Baets B."/>
            <person name="Picard A."/>
            <person name="Delseny M."/>
            <person name="Demaille J."/>
            <person name="Van de Peer Y."/>
            <person name="Moreau H."/>
        </authorList>
    </citation>
    <scope>NUCLEOTIDE SEQUENCE [LARGE SCALE GENOMIC DNA]</scope>
    <source>
        <strain evidence="4">OTTH 0595 / CCAP 157/2 / RCC745</strain>
    </source>
</reference>
<dbReference type="SMART" id="SM00397">
    <property type="entry name" value="t_SNARE"/>
    <property type="match status" value="1"/>
</dbReference>
<keyword evidence="1" id="KW-0653">Protein transport</keyword>
<proteinExistence type="predicted"/>
<sequence>MSTDAWTSARRACETLALELEREGASASASASARARATAVRRRKVNRLDDLLDILEDRVDEGDATASEVVTREAEVRALRLRARAVRETMARAATGGGDDAATGAATDGARATAAAIGRGVSEAAGAVVDAAGALATRATKAAEGVAGLERAVTMATAASTRDARETRAMNTRELIDHQTEQMKTQDEALEGLDALVGTLKTTSVAIHDEVELQRKLVEDLEADFAHTSDRMRKLRKQGFKLAGERNEEERERLDRNEALAEMRAKLEKPAQDESSCSIM</sequence>
<dbReference type="KEGG" id="ota:OT_ostta09g02240"/>
<dbReference type="InterPro" id="IPR000727">
    <property type="entry name" value="T_SNARE_dom"/>
</dbReference>
<gene>
    <name evidence="3" type="ORF">OT_ostta09g02240</name>
</gene>
<evidence type="ECO:0000313" key="4">
    <source>
        <dbReference type="Proteomes" id="UP000009170"/>
    </source>
</evidence>
<keyword evidence="4" id="KW-1185">Reference proteome</keyword>